<evidence type="ECO:0000313" key="5">
    <source>
        <dbReference type="Proteomes" id="UP000660611"/>
    </source>
</evidence>
<protein>
    <submittedName>
        <fullName evidence="4">Uncharacterized protein</fullName>
    </submittedName>
</protein>
<dbReference type="EMBL" id="BONQ01000016">
    <property type="protein sequence ID" value="GIG42686.1"/>
    <property type="molecule type" value="Genomic_DNA"/>
</dbReference>
<evidence type="ECO:0000259" key="3">
    <source>
        <dbReference type="Pfam" id="PF20052"/>
    </source>
</evidence>
<dbReference type="Proteomes" id="UP000660611">
    <property type="component" value="Unassembled WGS sequence"/>
</dbReference>
<proteinExistence type="predicted"/>
<evidence type="ECO:0000259" key="2">
    <source>
        <dbReference type="Pfam" id="PF20014"/>
    </source>
</evidence>
<feature type="region of interest" description="Disordered" evidence="1">
    <location>
        <begin position="1"/>
        <end position="20"/>
    </location>
</feature>
<dbReference type="Pfam" id="PF20014">
    <property type="entry name" value="GAP1-M"/>
    <property type="match status" value="1"/>
</dbReference>
<evidence type="ECO:0000256" key="1">
    <source>
        <dbReference type="SAM" id="MobiDB-lite"/>
    </source>
</evidence>
<dbReference type="RefSeq" id="WP_203844572.1">
    <property type="nucleotide sequence ID" value="NZ_BAAAVW010000002.1"/>
</dbReference>
<dbReference type="InterPro" id="IPR045401">
    <property type="entry name" value="GAP1-M"/>
</dbReference>
<dbReference type="AlphaFoldDB" id="A0A919U8Y6"/>
<feature type="domain" description="GTPase-associated protein 1 middle" evidence="2">
    <location>
        <begin position="137"/>
        <end position="218"/>
    </location>
</feature>
<gene>
    <name evidence="4" type="ORF">Dsi01nite_007270</name>
</gene>
<keyword evidence="5" id="KW-1185">Reference proteome</keyword>
<dbReference type="Pfam" id="PF20052">
    <property type="entry name" value="GAP1-C"/>
    <property type="match status" value="1"/>
</dbReference>
<reference evidence="4" key="1">
    <citation type="submission" date="2021-01" db="EMBL/GenBank/DDBJ databases">
        <title>Whole genome shotgun sequence of Dactylosporangium siamense NBRC 106093.</title>
        <authorList>
            <person name="Komaki H."/>
            <person name="Tamura T."/>
        </authorList>
    </citation>
    <scope>NUCLEOTIDE SEQUENCE</scope>
    <source>
        <strain evidence="4">NBRC 106093</strain>
    </source>
</reference>
<feature type="domain" description="GTPase-associated protein 1-like C-terminal" evidence="3">
    <location>
        <begin position="259"/>
        <end position="741"/>
    </location>
</feature>
<organism evidence="4 5">
    <name type="scientific">Dactylosporangium siamense</name>
    <dbReference type="NCBI Taxonomy" id="685454"/>
    <lineage>
        <taxon>Bacteria</taxon>
        <taxon>Bacillati</taxon>
        <taxon>Actinomycetota</taxon>
        <taxon>Actinomycetes</taxon>
        <taxon>Micromonosporales</taxon>
        <taxon>Micromonosporaceae</taxon>
        <taxon>Dactylosporangium</taxon>
    </lineage>
</organism>
<accession>A0A919U8Y6</accession>
<name>A0A919U8Y6_9ACTN</name>
<comment type="caution">
    <text evidence="4">The sequence shown here is derived from an EMBL/GenBank/DDBJ whole genome shotgun (WGS) entry which is preliminary data.</text>
</comment>
<dbReference type="InterPro" id="IPR049532">
    <property type="entry name" value="GAP1-like_C"/>
</dbReference>
<sequence>MHDDERPTATGTPRIETRIHTGRRAAPAPVVRTFLLYEPPAPAGGGPPPASFGHLAADGSYATTVGRYTDGGSHVTHGIVTADPADYGPLRPAQLFGAPFWDSAAGDPVARDSLTTTLTPSRVRECVLNQPGGGAMLLALVSALERALERALDGAPDGARVVLVGAEVPRIVEWLAAGTLLLPRAAAIALGFKIFAGDPATAGVPVVGVHPDDAAAVTGPGVFDLRTGAFPDAPPSAHALRWVGLFLEQDPGEVVAALDVAAACGLPEPEAATALGLAAVLHREPDLRHAEAVAGWLRGGPADLRDRYAAPVAATFTGSVTAWPLPVLELLDAAGVPGSAAAIRLALVRGEADAAALRAEVRDRPLPALPAGEWTAADAGTARRIVLAALNAGPAPEGYEALLRVASRFGLDVQLSDLADRGRDLVEFWADHPRAGYDPDRWPCGDRLAQALVDELTRRVKAVPGRRRDVGAGWWRWLLPRIDSLEPPLAEAVLAGAVLHGEDRAGLVERQLTAAAGDPDRFLSTAAALWALALPTAAELRLVRSLAPDGIVLPPAVLDGLVGRLVGDAPLIDEDVEIGHLLVDARLVPRHRLLFQLLADDRVLRTVVQRLIAGPAGGPGPTVALLHEIEELPARLVRLHAGGVVAALARSAPPRELLAVLRRHPGIVEHCVALLSDLLRKAGDERHAAVAFHLMHDAGRPGLRPVLTEPVLRWVTRASGRQLLRVGHLIAAFGPVWSASWDGYLDHIRSHRRMNRLIHPFGGRFS</sequence>
<evidence type="ECO:0000313" key="4">
    <source>
        <dbReference type="EMBL" id="GIG42686.1"/>
    </source>
</evidence>